<dbReference type="RefSeq" id="WP_103703818.1">
    <property type="nucleotide sequence ID" value="NZ_PQGA01000003.1"/>
</dbReference>
<dbReference type="InterPro" id="IPR025391">
    <property type="entry name" value="DUF4123"/>
</dbReference>
<evidence type="ECO:0000313" key="3">
    <source>
        <dbReference type="Proteomes" id="UP000237381"/>
    </source>
</evidence>
<dbReference type="Proteomes" id="UP000237381">
    <property type="component" value="Unassembled WGS sequence"/>
</dbReference>
<dbReference type="OrthoDB" id="8584274at2"/>
<keyword evidence="3" id="KW-1185">Reference proteome</keyword>
<sequence>MNSLPSSGRLDVGTQPQARYALVNAAQVSRSQWVDLAYLPVVPERFCHQPELFPVLVDFQPLGPDGRADVWSRDRVSEQENGVPFVLAFFDATVEGSAVTAHLVRRMAVRRPDGVDDALRFYDPFVFQHLLWLLSVGQMDSLLGPITTWHWRQPDGTWHQHVRVSEQASLRPLRLTSPQWLTLLRMAEINRALVELSRVDPACAGKPGIAQQLDMLLAEASDVRGLGDPQDRLLYVLQASRYHRHIHQHPVLRNCLGQVRENAMTFVTACADIDDSRMCRLAKELEQIQVR</sequence>
<proteinExistence type="predicted"/>
<reference evidence="2 3" key="1">
    <citation type="submission" date="2018-01" db="EMBL/GenBank/DDBJ databases">
        <title>Genomic Encyclopedia of Type Strains, Phase III (KMG-III): the genomes of soil and plant-associated and newly described type strains.</title>
        <authorList>
            <person name="Whitman W."/>
        </authorList>
    </citation>
    <scope>NUCLEOTIDE SEQUENCE [LARGE SCALE GENOMIC DNA]</scope>
    <source>
        <strain evidence="2 3">JCM 18070</strain>
    </source>
</reference>
<comment type="caution">
    <text evidence="2">The sequence shown here is derived from an EMBL/GenBank/DDBJ whole genome shotgun (WGS) entry which is preliminary data.</text>
</comment>
<dbReference type="EMBL" id="PQGA01000003">
    <property type="protein sequence ID" value="POR53589.1"/>
    <property type="molecule type" value="Genomic_DNA"/>
</dbReference>
<accession>A0A2S4MG30</accession>
<organism evidence="2 3">
    <name type="scientific">Paraburkholderia eburnea</name>
    <dbReference type="NCBI Taxonomy" id="1189126"/>
    <lineage>
        <taxon>Bacteria</taxon>
        <taxon>Pseudomonadati</taxon>
        <taxon>Pseudomonadota</taxon>
        <taxon>Betaproteobacteria</taxon>
        <taxon>Burkholderiales</taxon>
        <taxon>Burkholderiaceae</taxon>
        <taxon>Paraburkholderia</taxon>
    </lineage>
</organism>
<feature type="domain" description="DUF4123" evidence="1">
    <location>
        <begin position="51"/>
        <end position="135"/>
    </location>
</feature>
<dbReference type="AlphaFoldDB" id="A0A2S4MG30"/>
<dbReference type="Pfam" id="PF13503">
    <property type="entry name" value="DUF4123"/>
    <property type="match status" value="1"/>
</dbReference>
<gene>
    <name evidence="2" type="ORF">B0G62_103161</name>
</gene>
<evidence type="ECO:0000259" key="1">
    <source>
        <dbReference type="Pfam" id="PF13503"/>
    </source>
</evidence>
<evidence type="ECO:0000313" key="2">
    <source>
        <dbReference type="EMBL" id="POR53589.1"/>
    </source>
</evidence>
<protein>
    <submittedName>
        <fullName evidence="2">Uncharacterized protein DUF4123</fullName>
    </submittedName>
</protein>
<name>A0A2S4MG30_9BURK</name>